<dbReference type="Gene3D" id="1.10.10.60">
    <property type="entry name" value="Homeodomain-like"/>
    <property type="match status" value="1"/>
</dbReference>
<feature type="region of interest" description="Disordered" evidence="3">
    <location>
        <begin position="1"/>
        <end position="34"/>
    </location>
</feature>
<dbReference type="InterPro" id="IPR041678">
    <property type="entry name" value="TetR_C_16"/>
</dbReference>
<feature type="domain" description="HTH tetR-type" evidence="4">
    <location>
        <begin position="33"/>
        <end position="93"/>
    </location>
</feature>
<dbReference type="SUPFAM" id="SSF48498">
    <property type="entry name" value="Tetracyclin repressor-like, C-terminal domain"/>
    <property type="match status" value="1"/>
</dbReference>
<feature type="DNA-binding region" description="H-T-H motif" evidence="2">
    <location>
        <begin position="56"/>
        <end position="75"/>
    </location>
</feature>
<dbReference type="InterPro" id="IPR001647">
    <property type="entry name" value="HTH_TetR"/>
</dbReference>
<keyword evidence="6" id="KW-1185">Reference proteome</keyword>
<dbReference type="PANTHER" id="PTHR30055">
    <property type="entry name" value="HTH-TYPE TRANSCRIPTIONAL REGULATOR RUTR"/>
    <property type="match status" value="1"/>
</dbReference>
<proteinExistence type="predicted"/>
<dbReference type="PROSITE" id="PS50977">
    <property type="entry name" value="HTH_TETR_2"/>
    <property type="match status" value="1"/>
</dbReference>
<dbReference type="InterPro" id="IPR050109">
    <property type="entry name" value="HTH-type_TetR-like_transc_reg"/>
</dbReference>
<dbReference type="SUPFAM" id="SSF46689">
    <property type="entry name" value="Homeodomain-like"/>
    <property type="match status" value="1"/>
</dbReference>
<organism evidence="5 6">
    <name type="scientific">Micromonospora echinofusca</name>
    <dbReference type="NCBI Taxonomy" id="47858"/>
    <lineage>
        <taxon>Bacteria</taxon>
        <taxon>Bacillati</taxon>
        <taxon>Actinomycetota</taxon>
        <taxon>Actinomycetes</taxon>
        <taxon>Micromonosporales</taxon>
        <taxon>Micromonosporaceae</taxon>
        <taxon>Micromonospora</taxon>
    </lineage>
</organism>
<dbReference type="InterPro" id="IPR009057">
    <property type="entry name" value="Homeodomain-like_sf"/>
</dbReference>
<evidence type="ECO:0000256" key="3">
    <source>
        <dbReference type="SAM" id="MobiDB-lite"/>
    </source>
</evidence>
<feature type="compositionally biased region" description="Basic and acidic residues" evidence="3">
    <location>
        <begin position="16"/>
        <end position="34"/>
    </location>
</feature>
<dbReference type="EMBL" id="WVUH01000550">
    <property type="protein sequence ID" value="MBO4210668.1"/>
    <property type="molecule type" value="Genomic_DNA"/>
</dbReference>
<reference evidence="5 6" key="1">
    <citation type="submission" date="2019-12" db="EMBL/GenBank/DDBJ databases">
        <title>Whole genome sequencing of endophytic Actinobacterium Micromonospora sp. MPMI6T.</title>
        <authorList>
            <person name="Evv R."/>
            <person name="Podile A.R."/>
        </authorList>
    </citation>
    <scope>NUCLEOTIDE SEQUENCE [LARGE SCALE GENOMIC DNA]</scope>
    <source>
        <strain evidence="5 6">MPMI6</strain>
    </source>
</reference>
<dbReference type="Pfam" id="PF00440">
    <property type="entry name" value="TetR_N"/>
    <property type="match status" value="1"/>
</dbReference>
<dbReference type="Gene3D" id="1.10.357.10">
    <property type="entry name" value="Tetracycline Repressor, domain 2"/>
    <property type="match status" value="1"/>
</dbReference>
<evidence type="ECO:0000313" key="6">
    <source>
        <dbReference type="Proteomes" id="UP000823521"/>
    </source>
</evidence>
<accession>A0ABS3W1N6</accession>
<dbReference type="Proteomes" id="UP000823521">
    <property type="component" value="Unassembled WGS sequence"/>
</dbReference>
<gene>
    <name evidence="5" type="ORF">GSF22_32440</name>
</gene>
<evidence type="ECO:0000313" key="5">
    <source>
        <dbReference type="EMBL" id="MBO4210668.1"/>
    </source>
</evidence>
<sequence>MNPTTPPADPGGGRPRRAESPQRADPNRPRRSDATRAAILTAARERFAADGYERATIRAIAADAGIDPAMVMRYYGNKEKLFAAAAEFDLRLPDFAELSRAGLGATGLPGDGTGAAATLPGGGIGATVVRHMLRRWEGDETLFALLRAAVSHEAAAERMREIFGAQLAPAVAQVCPDPADAARRAGLVATQMLGLALTRYVLRLPPVVAMSPDELAVWLGPTLDRYLTT</sequence>
<evidence type="ECO:0000256" key="1">
    <source>
        <dbReference type="ARBA" id="ARBA00023125"/>
    </source>
</evidence>
<dbReference type="PRINTS" id="PR00455">
    <property type="entry name" value="HTHTETR"/>
</dbReference>
<evidence type="ECO:0000259" key="4">
    <source>
        <dbReference type="PROSITE" id="PS50977"/>
    </source>
</evidence>
<dbReference type="Pfam" id="PF17920">
    <property type="entry name" value="TetR_C_16"/>
    <property type="match status" value="1"/>
</dbReference>
<dbReference type="PANTHER" id="PTHR30055:SF235">
    <property type="entry name" value="TRANSCRIPTIONAL REGULATORY PROTEIN"/>
    <property type="match status" value="1"/>
</dbReference>
<name>A0ABS3W1N6_MICEH</name>
<protein>
    <submittedName>
        <fullName evidence="5">TetR family transcriptional regulator</fullName>
    </submittedName>
</protein>
<evidence type="ECO:0000256" key="2">
    <source>
        <dbReference type="PROSITE-ProRule" id="PRU00335"/>
    </source>
</evidence>
<dbReference type="InterPro" id="IPR036271">
    <property type="entry name" value="Tet_transcr_reg_TetR-rel_C_sf"/>
</dbReference>
<comment type="caution">
    <text evidence="5">The sequence shown here is derived from an EMBL/GenBank/DDBJ whole genome shotgun (WGS) entry which is preliminary data.</text>
</comment>
<keyword evidence="1 2" id="KW-0238">DNA-binding</keyword>
<feature type="non-terminal residue" evidence="5">
    <location>
        <position position="229"/>
    </location>
</feature>